<dbReference type="EMBL" id="UGKR01000003">
    <property type="protein sequence ID" value="STS90228.1"/>
    <property type="molecule type" value="Genomic_DNA"/>
</dbReference>
<evidence type="ECO:0000313" key="2">
    <source>
        <dbReference type="EMBL" id="STS90228.1"/>
    </source>
</evidence>
<dbReference type="EMBL" id="CP060807">
    <property type="protein sequence ID" value="QNP22776.1"/>
    <property type="molecule type" value="Genomic_DNA"/>
</dbReference>
<gene>
    <name evidence="1" type="ORF">IAP99_15135</name>
    <name evidence="2" type="ORF">NCTC9177_04121</name>
</gene>
<dbReference type="Proteomes" id="UP000254545">
    <property type="component" value="Unassembled WGS sequence"/>
</dbReference>
<dbReference type="AlphaFoldDB" id="A0A6H1DRC9"/>
<reference evidence="1 4" key="2">
    <citation type="submission" date="2020-08" db="EMBL/GenBank/DDBJ databases">
        <title>Complete genome sequence of Klebsiella pneumoniae KP2757.</title>
        <authorList>
            <person name="Zhang X."/>
        </authorList>
    </citation>
    <scope>NUCLEOTIDE SEQUENCE [LARGE SCALE GENOMIC DNA]</scope>
    <source>
        <strain evidence="1 4">KP2757</strain>
    </source>
</reference>
<dbReference type="Proteomes" id="UP000516181">
    <property type="component" value="Chromosome"/>
</dbReference>
<proteinExistence type="predicted"/>
<evidence type="ECO:0000313" key="3">
    <source>
        <dbReference type="Proteomes" id="UP000254545"/>
    </source>
</evidence>
<organism evidence="2 3">
    <name type="scientific">Klebsiella variicola</name>
    <dbReference type="NCBI Taxonomy" id="244366"/>
    <lineage>
        <taxon>Bacteria</taxon>
        <taxon>Pseudomonadati</taxon>
        <taxon>Pseudomonadota</taxon>
        <taxon>Gammaproteobacteria</taxon>
        <taxon>Enterobacterales</taxon>
        <taxon>Enterobacteriaceae</taxon>
        <taxon>Klebsiella/Raoultella group</taxon>
        <taxon>Klebsiella</taxon>
        <taxon>Klebsiella pneumoniae complex</taxon>
    </lineage>
</organism>
<evidence type="ECO:0000313" key="4">
    <source>
        <dbReference type="Proteomes" id="UP000516181"/>
    </source>
</evidence>
<evidence type="ECO:0000313" key="1">
    <source>
        <dbReference type="EMBL" id="QNP22776.1"/>
    </source>
</evidence>
<dbReference type="RefSeq" id="WP_022064661.1">
    <property type="nucleotide sequence ID" value="NZ_BIGP01000012.1"/>
</dbReference>
<accession>A0A6H1DRC9</accession>
<sequence>MPFCGKAGRRSPVFIQHQPHDTFADQPFIAGLSLKSIGVAVRLEYSLVDNPIADEQANPLLTKLIAYSGKFREGMISLIWFLPI</sequence>
<reference evidence="2 3" key="1">
    <citation type="submission" date="2018-06" db="EMBL/GenBank/DDBJ databases">
        <authorList>
            <consortium name="Pathogen Informatics"/>
            <person name="Doyle S."/>
        </authorList>
    </citation>
    <scope>NUCLEOTIDE SEQUENCE [LARGE SCALE GENOMIC DNA]</scope>
    <source>
        <strain evidence="2 3">NCTC9177</strain>
    </source>
</reference>
<protein>
    <submittedName>
        <fullName evidence="2">Uncharacterized protein</fullName>
    </submittedName>
</protein>
<name>A0A6H1DRC9_KLEVA</name>